<dbReference type="AlphaFoldDB" id="B9G944"/>
<accession>B9G944</accession>
<gene>
    <name evidence="2" type="ORF">OsJ_32762</name>
</gene>
<feature type="domain" description="FAR1" evidence="1">
    <location>
        <begin position="96"/>
        <end position="182"/>
    </location>
</feature>
<evidence type="ECO:0000259" key="1">
    <source>
        <dbReference type="Pfam" id="PF03101"/>
    </source>
</evidence>
<reference evidence="2" key="2">
    <citation type="submission" date="2008-12" db="EMBL/GenBank/DDBJ databases">
        <title>Improved gene annotation of the rice (Oryza sativa) genomes.</title>
        <authorList>
            <person name="Wang J."/>
            <person name="Li R."/>
            <person name="Fan W."/>
            <person name="Huang Q."/>
            <person name="Zhang J."/>
            <person name="Zhou Y."/>
            <person name="Hu Y."/>
            <person name="Zi S."/>
            <person name="Li J."/>
            <person name="Ni P."/>
            <person name="Zheng H."/>
            <person name="Zhang Y."/>
            <person name="Zhao M."/>
            <person name="Hao Q."/>
            <person name="McDermott J."/>
            <person name="Samudrala R."/>
            <person name="Kristiansen K."/>
            <person name="Wong G.K.-S."/>
        </authorList>
    </citation>
    <scope>NUCLEOTIDE SEQUENCE</scope>
</reference>
<organism evidence="2">
    <name type="scientific">Oryza sativa subsp. japonica</name>
    <name type="common">Rice</name>
    <dbReference type="NCBI Taxonomy" id="39947"/>
    <lineage>
        <taxon>Eukaryota</taxon>
        <taxon>Viridiplantae</taxon>
        <taxon>Streptophyta</taxon>
        <taxon>Embryophyta</taxon>
        <taxon>Tracheophyta</taxon>
        <taxon>Spermatophyta</taxon>
        <taxon>Magnoliopsida</taxon>
        <taxon>Liliopsida</taxon>
        <taxon>Poales</taxon>
        <taxon>Poaceae</taxon>
        <taxon>BOP clade</taxon>
        <taxon>Oryzoideae</taxon>
        <taxon>Oryzeae</taxon>
        <taxon>Oryzinae</taxon>
        <taxon>Oryza</taxon>
        <taxon>Oryza sativa</taxon>
    </lineage>
</organism>
<dbReference type="InterPro" id="IPR004330">
    <property type="entry name" value="FAR1_DNA_bnd_dom"/>
</dbReference>
<sequence>MRQSNSISLYVTAHKIVKMDPQEKNSQSTSFGASMEEIIVVCKNIFKMTGTLPHWVSNGIKGGNWPHFNARSFSGLDDDMVPKQNMVFKDYDSVYDFYEKYAYHAGFDIRKSRTKKTIREICCSREGHHKFYKGDEFERERNHRTKKTGCKAYMKVKNVMVDGEVSSVVYDVVVLEHNHPLTPSLAAVKHMRSHKHTDDTIMEFVNTMQENRVAQNSLIGVLADMHGGQENIPFTSRNLENRFVSCICHLPIELH</sequence>
<reference evidence="2" key="1">
    <citation type="journal article" date="2005" name="PLoS Biol.">
        <title>The genomes of Oryza sativa: a history of duplications.</title>
        <authorList>
            <person name="Yu J."/>
            <person name="Wang J."/>
            <person name="Lin W."/>
            <person name="Li S."/>
            <person name="Li H."/>
            <person name="Zhou J."/>
            <person name="Ni P."/>
            <person name="Dong W."/>
            <person name="Hu S."/>
            <person name="Zeng C."/>
            <person name="Zhang J."/>
            <person name="Zhang Y."/>
            <person name="Li R."/>
            <person name="Xu Z."/>
            <person name="Li S."/>
            <person name="Li X."/>
            <person name="Zheng H."/>
            <person name="Cong L."/>
            <person name="Lin L."/>
            <person name="Yin J."/>
            <person name="Geng J."/>
            <person name="Li G."/>
            <person name="Shi J."/>
            <person name="Liu J."/>
            <person name="Lv H."/>
            <person name="Li J."/>
            <person name="Wang J."/>
            <person name="Deng Y."/>
            <person name="Ran L."/>
            <person name="Shi X."/>
            <person name="Wang X."/>
            <person name="Wu Q."/>
            <person name="Li C."/>
            <person name="Ren X."/>
            <person name="Wang J."/>
            <person name="Wang X."/>
            <person name="Li D."/>
            <person name="Liu D."/>
            <person name="Zhang X."/>
            <person name="Ji Z."/>
            <person name="Zhao W."/>
            <person name="Sun Y."/>
            <person name="Zhang Z."/>
            <person name="Bao J."/>
            <person name="Han Y."/>
            <person name="Dong L."/>
            <person name="Ji J."/>
            <person name="Chen P."/>
            <person name="Wu S."/>
            <person name="Liu J."/>
            <person name="Xiao Y."/>
            <person name="Bu D."/>
            <person name="Tan J."/>
            <person name="Yang L."/>
            <person name="Ye C."/>
            <person name="Zhang J."/>
            <person name="Xu J."/>
            <person name="Zhou Y."/>
            <person name="Yu Y."/>
            <person name="Zhang B."/>
            <person name="Zhuang S."/>
            <person name="Wei H."/>
            <person name="Liu B."/>
            <person name="Lei M."/>
            <person name="Yu H."/>
            <person name="Li Y."/>
            <person name="Xu H."/>
            <person name="Wei S."/>
            <person name="He X."/>
            <person name="Fang L."/>
            <person name="Zhang Z."/>
            <person name="Zhang Y."/>
            <person name="Huang X."/>
            <person name="Su Z."/>
            <person name="Tong W."/>
            <person name="Li J."/>
            <person name="Tong Z."/>
            <person name="Li S."/>
            <person name="Ye J."/>
            <person name="Wang L."/>
            <person name="Fang L."/>
            <person name="Lei T."/>
            <person name="Chen C."/>
            <person name="Chen H."/>
            <person name="Xu Z."/>
            <person name="Li H."/>
            <person name="Huang H."/>
            <person name="Zhang F."/>
            <person name="Xu H."/>
            <person name="Li N."/>
            <person name="Zhao C."/>
            <person name="Li S."/>
            <person name="Dong L."/>
            <person name="Huang Y."/>
            <person name="Li L."/>
            <person name="Xi Y."/>
            <person name="Qi Q."/>
            <person name="Li W."/>
            <person name="Zhang B."/>
            <person name="Hu W."/>
            <person name="Zhang Y."/>
            <person name="Tian X."/>
            <person name="Jiao Y."/>
            <person name="Liang X."/>
            <person name="Jin J."/>
            <person name="Gao L."/>
            <person name="Zheng W."/>
            <person name="Hao B."/>
            <person name="Liu S."/>
            <person name="Wang W."/>
            <person name="Yuan L."/>
            <person name="Cao M."/>
            <person name="McDermott J."/>
            <person name="Samudrala R."/>
            <person name="Wang J."/>
            <person name="Wong G.K."/>
            <person name="Yang H."/>
        </authorList>
    </citation>
    <scope>NUCLEOTIDE SEQUENCE [LARGE SCALE GENOMIC DNA]</scope>
</reference>
<dbReference type="EMBL" id="CM000148">
    <property type="protein sequence ID" value="EEE51550.1"/>
    <property type="molecule type" value="Genomic_DNA"/>
</dbReference>
<proteinExistence type="predicted"/>
<name>B9G944_ORYSJ</name>
<protein>
    <recommendedName>
        <fullName evidence="1">FAR1 domain-containing protein</fullName>
    </recommendedName>
</protein>
<dbReference type="Pfam" id="PF03101">
    <property type="entry name" value="FAR1"/>
    <property type="match status" value="1"/>
</dbReference>
<dbReference type="Proteomes" id="UP000007752">
    <property type="component" value="Chromosome 11"/>
</dbReference>
<dbReference type="PANTHER" id="PTHR47482">
    <property type="entry name" value="OS11G0632001 PROTEIN"/>
    <property type="match status" value="1"/>
</dbReference>
<evidence type="ECO:0000313" key="2">
    <source>
        <dbReference type="EMBL" id="EEE51550.1"/>
    </source>
</evidence>
<dbReference type="PANTHER" id="PTHR47482:SF16">
    <property type="entry name" value="PROTEIN FAR1-RELATED SEQUENCE"/>
    <property type="match status" value="1"/>
</dbReference>